<sequence length="422" mass="46718">MTIFFQNTGSHFRRNKYACQCFILILVSLRRAGSELLPLASKEKKRKRTGGESDNLPKLCWQTRVSMVSVEDEICAGGNQRIENKTTIVTVISPGTQLRLAQWKAVALVVELNPPLLLSLTAELQPVLGFEWQPRHALVRLCIRSLRPQNSGPILASSIAAHDPNPTKGRYRACSSSARACARAYARVCIRAGNRSIRRRRSQDWYELDPELGLSCFTAPAYPGALVLQVEPELLLFPLSQSPPPTTLPVYAPSASHLSPTASLPSAPVQLELRLGISWSYAQNILASFLPTPRPPAHAHAHAQAWDMAARTEITLHVRAVLPSFLQPNTTPPTPPPMPAPGAELNVEKAYPFRYLNVAGNRQGETKRGEERWRDEGIGEAKGGLRWKLLDSEESIVPEVLEGRNSASIAFQRYEKFRDGDS</sequence>
<dbReference type="Proteomes" id="UP000027222">
    <property type="component" value="Unassembled WGS sequence"/>
</dbReference>
<accession>A0A067SPH6</accession>
<dbReference type="EMBL" id="KL142401">
    <property type="protein sequence ID" value="KDR69584.1"/>
    <property type="molecule type" value="Genomic_DNA"/>
</dbReference>
<name>A0A067SPH6_GALM3</name>
<protein>
    <submittedName>
        <fullName evidence="1">Uncharacterized protein</fullName>
    </submittedName>
</protein>
<gene>
    <name evidence="1" type="ORF">GALMADRAFT_214993</name>
</gene>
<organism evidence="1 2">
    <name type="scientific">Galerina marginata (strain CBS 339.88)</name>
    <dbReference type="NCBI Taxonomy" id="685588"/>
    <lineage>
        <taxon>Eukaryota</taxon>
        <taxon>Fungi</taxon>
        <taxon>Dikarya</taxon>
        <taxon>Basidiomycota</taxon>
        <taxon>Agaricomycotina</taxon>
        <taxon>Agaricomycetes</taxon>
        <taxon>Agaricomycetidae</taxon>
        <taxon>Agaricales</taxon>
        <taxon>Agaricineae</taxon>
        <taxon>Strophariaceae</taxon>
        <taxon>Galerina</taxon>
    </lineage>
</organism>
<dbReference type="HOGENOM" id="CLU_650600_0_0_1"/>
<reference evidence="2" key="1">
    <citation type="journal article" date="2014" name="Proc. Natl. Acad. Sci. U.S.A.">
        <title>Extensive sampling of basidiomycete genomes demonstrates inadequacy of the white-rot/brown-rot paradigm for wood decay fungi.</title>
        <authorList>
            <person name="Riley R."/>
            <person name="Salamov A.A."/>
            <person name="Brown D.W."/>
            <person name="Nagy L.G."/>
            <person name="Floudas D."/>
            <person name="Held B.W."/>
            <person name="Levasseur A."/>
            <person name="Lombard V."/>
            <person name="Morin E."/>
            <person name="Otillar R."/>
            <person name="Lindquist E.A."/>
            <person name="Sun H."/>
            <person name="LaButti K.M."/>
            <person name="Schmutz J."/>
            <person name="Jabbour D."/>
            <person name="Luo H."/>
            <person name="Baker S.E."/>
            <person name="Pisabarro A.G."/>
            <person name="Walton J.D."/>
            <person name="Blanchette R.A."/>
            <person name="Henrissat B."/>
            <person name="Martin F."/>
            <person name="Cullen D."/>
            <person name="Hibbett D.S."/>
            <person name="Grigoriev I.V."/>
        </authorList>
    </citation>
    <scope>NUCLEOTIDE SEQUENCE [LARGE SCALE GENOMIC DNA]</scope>
    <source>
        <strain evidence="2">CBS 339.88</strain>
    </source>
</reference>
<evidence type="ECO:0000313" key="2">
    <source>
        <dbReference type="Proteomes" id="UP000027222"/>
    </source>
</evidence>
<proteinExistence type="predicted"/>
<keyword evidence="2" id="KW-1185">Reference proteome</keyword>
<evidence type="ECO:0000313" key="1">
    <source>
        <dbReference type="EMBL" id="KDR69584.1"/>
    </source>
</evidence>
<dbReference type="AlphaFoldDB" id="A0A067SPH6"/>